<keyword evidence="4" id="KW-0143">Chaperone</keyword>
<dbReference type="Pfam" id="PF00226">
    <property type="entry name" value="DnaJ"/>
    <property type="match status" value="1"/>
</dbReference>
<dbReference type="PROSITE" id="PS50076">
    <property type="entry name" value="DNAJ_2"/>
    <property type="match status" value="1"/>
</dbReference>
<evidence type="ECO:0000259" key="6">
    <source>
        <dbReference type="PROSITE" id="PS50076"/>
    </source>
</evidence>
<dbReference type="PRINTS" id="PR00625">
    <property type="entry name" value="JDOMAIN"/>
</dbReference>
<dbReference type="PANTHER" id="PTHR44313:SF1">
    <property type="entry name" value="DNAJ HOMOLOG SUBFAMILY C MEMBER 17"/>
    <property type="match status" value="1"/>
</dbReference>
<dbReference type="OrthoDB" id="436519at2759"/>
<dbReference type="HOGENOM" id="CLU_066906_0_0_1"/>
<feature type="domain" description="J" evidence="6">
    <location>
        <begin position="13"/>
        <end position="77"/>
    </location>
</feature>
<evidence type="ECO:0000256" key="1">
    <source>
        <dbReference type="ARBA" id="ARBA00004123"/>
    </source>
</evidence>
<dbReference type="GO" id="GO:0005681">
    <property type="term" value="C:spliceosomal complex"/>
    <property type="evidence" value="ECO:0007669"/>
    <property type="project" value="TreeGrafter"/>
</dbReference>
<protein>
    <submittedName>
        <fullName evidence="7">DnaJ-domain-containing protein</fullName>
    </submittedName>
</protein>
<evidence type="ECO:0000256" key="5">
    <source>
        <dbReference type="ARBA" id="ARBA00023242"/>
    </source>
</evidence>
<dbReference type="GO" id="GO:0005737">
    <property type="term" value="C:cytoplasm"/>
    <property type="evidence" value="ECO:0007669"/>
    <property type="project" value="UniProtKB-SubCell"/>
</dbReference>
<evidence type="ECO:0000256" key="3">
    <source>
        <dbReference type="ARBA" id="ARBA00022490"/>
    </source>
</evidence>
<dbReference type="InterPro" id="IPR012677">
    <property type="entry name" value="Nucleotide-bd_a/b_plait_sf"/>
</dbReference>
<dbReference type="GO" id="GO:0000390">
    <property type="term" value="P:spliceosomal complex disassembly"/>
    <property type="evidence" value="ECO:0007669"/>
    <property type="project" value="TreeGrafter"/>
</dbReference>
<dbReference type="CDD" id="cd06257">
    <property type="entry name" value="DnaJ"/>
    <property type="match status" value="1"/>
</dbReference>
<dbReference type="PROSITE" id="PS00636">
    <property type="entry name" value="DNAJ_1"/>
    <property type="match status" value="1"/>
</dbReference>
<keyword evidence="8" id="KW-1185">Reference proteome</keyword>
<dbReference type="SUPFAM" id="SSF46565">
    <property type="entry name" value="Chaperone J-domain"/>
    <property type="match status" value="1"/>
</dbReference>
<name>G3B0L9_CANTC</name>
<reference evidence="7 8" key="1">
    <citation type="journal article" date="2011" name="Proc. Natl. Acad. Sci. U.S.A.">
        <title>Comparative genomics of xylose-fermenting fungi for enhanced biofuel production.</title>
        <authorList>
            <person name="Wohlbach D.J."/>
            <person name="Kuo A."/>
            <person name="Sato T.K."/>
            <person name="Potts K.M."/>
            <person name="Salamov A.A."/>
            <person name="LaButti K.M."/>
            <person name="Sun H."/>
            <person name="Clum A."/>
            <person name="Pangilinan J.L."/>
            <person name="Lindquist E.A."/>
            <person name="Lucas S."/>
            <person name="Lapidus A."/>
            <person name="Jin M."/>
            <person name="Gunawan C."/>
            <person name="Balan V."/>
            <person name="Dale B.E."/>
            <person name="Jeffries T.W."/>
            <person name="Zinkel R."/>
            <person name="Barry K.W."/>
            <person name="Grigoriev I.V."/>
            <person name="Gasch A.P."/>
        </authorList>
    </citation>
    <scope>NUCLEOTIDE SEQUENCE [LARGE SCALE GENOMIC DNA]</scope>
    <source>
        <strain evidence="8">ATCC 10573 / BCRC 21748 / CBS 615 / JCM 9827 / NBRC 10315 / NRRL Y-1498 / VKM Y-70</strain>
    </source>
</reference>
<accession>G3B0L9</accession>
<comment type="subcellular location">
    <subcellularLocation>
        <location evidence="2">Cytoplasm</location>
    </subcellularLocation>
    <subcellularLocation>
        <location evidence="1">Nucleus</location>
    </subcellularLocation>
</comment>
<dbReference type="RefSeq" id="XP_006685110.1">
    <property type="nucleotide sequence ID" value="XM_006685047.1"/>
</dbReference>
<organism evidence="8">
    <name type="scientific">Candida tenuis (strain ATCC 10573 / BCRC 21748 / CBS 615 / JCM 9827 / NBRC 10315 / NRRL Y-1498 / VKM Y-70)</name>
    <name type="common">Yeast</name>
    <name type="synonym">Yamadazyma tenuis</name>
    <dbReference type="NCBI Taxonomy" id="590646"/>
    <lineage>
        <taxon>Eukaryota</taxon>
        <taxon>Fungi</taxon>
        <taxon>Dikarya</taxon>
        <taxon>Ascomycota</taxon>
        <taxon>Saccharomycotina</taxon>
        <taxon>Pichiomycetes</taxon>
        <taxon>Debaryomycetaceae</taxon>
        <taxon>Yamadazyma</taxon>
    </lineage>
</organism>
<dbReference type="Proteomes" id="UP000000707">
    <property type="component" value="Unassembled WGS sequence"/>
</dbReference>
<dbReference type="SMART" id="SM00271">
    <property type="entry name" value="DnaJ"/>
    <property type="match status" value="1"/>
</dbReference>
<dbReference type="AlphaFoldDB" id="G3B0L9"/>
<dbReference type="InterPro" id="IPR001623">
    <property type="entry name" value="DnaJ_domain"/>
</dbReference>
<dbReference type="InterPro" id="IPR036869">
    <property type="entry name" value="J_dom_sf"/>
</dbReference>
<evidence type="ECO:0000313" key="7">
    <source>
        <dbReference type="EMBL" id="EGV65424.1"/>
    </source>
</evidence>
<evidence type="ECO:0000256" key="2">
    <source>
        <dbReference type="ARBA" id="ARBA00004496"/>
    </source>
</evidence>
<dbReference type="eggNOG" id="KOG0691">
    <property type="taxonomic scope" value="Eukaryota"/>
</dbReference>
<sequence length="313" mass="35770">MTSIEKLLNGDLDLYDVLEVHHAAPDIAIKRQYRKLALKYHPDKNPAPEAVDQFQLLSTIYEILSNPTTRNDYDRIRSYKNEKHVQSQALDEHTKRFKEELLRAEQNNKTHGVDIYNKVSREFETSNQNIELLREQGLKKRRVLESEKLKPKFSPVYVSYKDLVIPQIIDLRDSGTTKVVVKWKHRPELEGQFTLDVVSDIMTVFGPVTSVKSAVSEDKYKAALLEYKDAQDAAKAVGHNYKKSATLWDGTPYRKLASLLRACTPVTSGSTDIGNIKSLETFKEEDIFTDNMAINQLLAKVITEKMSNTYSTS</sequence>
<keyword evidence="3" id="KW-0963">Cytoplasm</keyword>
<dbReference type="EMBL" id="GL996514">
    <property type="protein sequence ID" value="EGV65424.1"/>
    <property type="molecule type" value="Genomic_DNA"/>
</dbReference>
<keyword evidence="5" id="KW-0539">Nucleus</keyword>
<gene>
    <name evidence="7" type="ORF">CANTEDRAFT_119834</name>
</gene>
<dbReference type="KEGG" id="cten:18248731"/>
<dbReference type="Gene3D" id="3.30.70.330">
    <property type="match status" value="1"/>
</dbReference>
<evidence type="ECO:0000313" key="8">
    <source>
        <dbReference type="Proteomes" id="UP000000707"/>
    </source>
</evidence>
<dbReference type="PANTHER" id="PTHR44313">
    <property type="entry name" value="DNAJ HOMOLOG SUBFAMILY C MEMBER 17"/>
    <property type="match status" value="1"/>
</dbReference>
<dbReference type="STRING" id="590646.G3B0L9"/>
<dbReference type="InterPro" id="IPR018253">
    <property type="entry name" value="DnaJ_domain_CS"/>
</dbReference>
<proteinExistence type="predicted"/>
<dbReference type="Gene3D" id="1.10.287.110">
    <property type="entry name" value="DnaJ domain"/>
    <property type="match status" value="1"/>
</dbReference>
<dbReference type="InterPro" id="IPR052094">
    <property type="entry name" value="Pre-mRNA-splicing_ERAD"/>
</dbReference>
<dbReference type="GeneID" id="18248731"/>
<evidence type="ECO:0000256" key="4">
    <source>
        <dbReference type="ARBA" id="ARBA00023186"/>
    </source>
</evidence>